<evidence type="ECO:0000313" key="4">
    <source>
        <dbReference type="EMBL" id="QKX56984.1"/>
    </source>
</evidence>
<dbReference type="Pfam" id="PF23190">
    <property type="entry name" value="LHD_TRPY1"/>
    <property type="match status" value="1"/>
</dbReference>
<feature type="transmembrane region" description="Helical" evidence="1">
    <location>
        <begin position="235"/>
        <end position="255"/>
    </location>
</feature>
<evidence type="ECO:0000313" key="5">
    <source>
        <dbReference type="Proteomes" id="UP000509510"/>
    </source>
</evidence>
<dbReference type="OrthoDB" id="301415at2759"/>
<proteinExistence type="predicted"/>
<feature type="transmembrane region" description="Helical" evidence="1">
    <location>
        <begin position="521"/>
        <end position="539"/>
    </location>
</feature>
<keyword evidence="1" id="KW-1133">Transmembrane helix</keyword>
<dbReference type="InterPro" id="IPR056337">
    <property type="entry name" value="LHD_YVC1"/>
</dbReference>
<feature type="transmembrane region" description="Helical" evidence="1">
    <location>
        <begin position="434"/>
        <end position="455"/>
    </location>
</feature>
<dbReference type="RefSeq" id="XP_035343162.1">
    <property type="nucleotide sequence ID" value="XM_035487269.1"/>
</dbReference>
<protein>
    <submittedName>
        <fullName evidence="4">Uncharacterized protein</fullName>
    </submittedName>
</protein>
<dbReference type="EMBL" id="CP055899">
    <property type="protein sequence ID" value="QKX56984.1"/>
    <property type="molecule type" value="Genomic_DNA"/>
</dbReference>
<dbReference type="InterPro" id="IPR052971">
    <property type="entry name" value="TRP_calcium_channel"/>
</dbReference>
<feature type="domain" description="YVC1 N-terminal linker helical" evidence="2">
    <location>
        <begin position="43"/>
        <end position="222"/>
    </location>
</feature>
<dbReference type="GeneID" id="55991594"/>
<feature type="transmembrane region" description="Helical" evidence="1">
    <location>
        <begin position="489"/>
        <end position="509"/>
    </location>
</feature>
<name>A0A7H8QSM5_TALRU</name>
<dbReference type="Pfam" id="PF23317">
    <property type="entry name" value="YVC1_C"/>
    <property type="match status" value="1"/>
</dbReference>
<feature type="transmembrane region" description="Helical" evidence="1">
    <location>
        <begin position="374"/>
        <end position="392"/>
    </location>
</feature>
<evidence type="ECO:0000256" key="1">
    <source>
        <dbReference type="SAM" id="Phobius"/>
    </source>
</evidence>
<feature type="domain" description="Calcium channel YVC1-like C-terminal transmembrane" evidence="3">
    <location>
        <begin position="245"/>
        <end position="532"/>
    </location>
</feature>
<dbReference type="PANTHER" id="PTHR35859">
    <property type="entry name" value="NONSELECTIVE CATION CHANNEL PROTEIN"/>
    <property type="match status" value="1"/>
</dbReference>
<sequence>MGLWNSFFARRMPSVNSLHVEGRRLLPTYSTDSVSPGLPAREVTKVALRLKYQIEQVIPCELDESSITNPNSSIITNDVKRTAEAAGGEEYRSCVVFCLLVCSRWFKLQAIDELWDAGLLQCRAIACEVIAKQIIESEKDENWLMKEALLKRYSILRKGEETDPMNVVERAVDMHALRVLGSSGYQKCIKYLWRGWFVQDDEDPSRFIEYEDKDNTDYWTHLNPDRMRVPMYQNVLLIFFSLLYLGLYTAVINTVNPSGDIDVAEGLLYTMTLSYLLDELNKIMKIGRYYIGFWNVFNFTLYTLLAVSFVLRMVALGHSSNVDDTERQHFNQLSYDFLAFAAPMFWMRLLLFLDTYRFFGAMLVVLKVMMKESLIFFALLFVVLVGFLQAFIGMDNTDFDIPVTGKIIQGMANTIMQSPNFEDFEGFAPPFGIILYYIFNFVVMIILLNILIALYNTSYEDISGNADDEFMALFSGRTLQFVRAPDENVFIPPFNLIEIFCLILPFEWWMKPAIYERLNNYVMGVLYSPLLVITASIETREARRIQWNRHCGEADDNIHQEWEELAADVDFDATGSDDWGKIVHKTKPNVEVPTTLLEIRELKDQVRALTESIRALEARQEQSVVNGELGNGATS</sequence>
<dbReference type="InterPro" id="IPR056336">
    <property type="entry name" value="YVC1_C"/>
</dbReference>
<dbReference type="PANTHER" id="PTHR35859:SF5">
    <property type="entry name" value="ION TRANSPORT DOMAIN-CONTAINING PROTEIN"/>
    <property type="match status" value="1"/>
</dbReference>
<evidence type="ECO:0000259" key="2">
    <source>
        <dbReference type="Pfam" id="PF23190"/>
    </source>
</evidence>
<keyword evidence="1" id="KW-0472">Membrane</keyword>
<dbReference type="AlphaFoldDB" id="A0A7H8QSM5"/>
<keyword evidence="5" id="KW-1185">Reference proteome</keyword>
<accession>A0A7H8QSM5</accession>
<reference evidence="5" key="1">
    <citation type="submission" date="2020-06" db="EMBL/GenBank/DDBJ databases">
        <title>A chromosome-scale genome assembly of Talaromyces rugulosus W13939.</title>
        <authorList>
            <person name="Wang B."/>
            <person name="Guo L."/>
            <person name="Ye K."/>
            <person name="Wang L."/>
        </authorList>
    </citation>
    <scope>NUCLEOTIDE SEQUENCE [LARGE SCALE GENOMIC DNA]</scope>
    <source>
        <strain evidence="5">W13939</strain>
    </source>
</reference>
<organism evidence="4 5">
    <name type="scientific">Talaromyces rugulosus</name>
    <name type="common">Penicillium rugulosum</name>
    <dbReference type="NCBI Taxonomy" id="121627"/>
    <lineage>
        <taxon>Eukaryota</taxon>
        <taxon>Fungi</taxon>
        <taxon>Dikarya</taxon>
        <taxon>Ascomycota</taxon>
        <taxon>Pezizomycotina</taxon>
        <taxon>Eurotiomycetes</taxon>
        <taxon>Eurotiomycetidae</taxon>
        <taxon>Eurotiales</taxon>
        <taxon>Trichocomaceae</taxon>
        <taxon>Talaromyces</taxon>
        <taxon>Talaromyces sect. Islandici</taxon>
    </lineage>
</organism>
<keyword evidence="1" id="KW-0812">Transmembrane</keyword>
<dbReference type="KEGG" id="trg:TRUGW13939_04092"/>
<feature type="transmembrane region" description="Helical" evidence="1">
    <location>
        <begin position="289"/>
        <end position="315"/>
    </location>
</feature>
<evidence type="ECO:0000259" key="3">
    <source>
        <dbReference type="Pfam" id="PF23317"/>
    </source>
</evidence>
<gene>
    <name evidence="4" type="ORF">TRUGW13939_04092</name>
</gene>
<dbReference type="Proteomes" id="UP000509510">
    <property type="component" value="Chromosome II"/>
</dbReference>